<dbReference type="OrthoDB" id="6057955at2"/>
<dbReference type="PANTHER" id="PTHR33531:SF7">
    <property type="entry name" value="HYPOTHETICAL MEMBRANE PROTEIN, CONSERVED"/>
    <property type="match status" value="1"/>
</dbReference>
<reference evidence="2 3" key="1">
    <citation type="journal article" date="2015" name="Stand. Genomic Sci.">
        <title>Genomic Encyclopedia of Bacterial and Archaeal Type Strains, Phase III: the genomes of soil and plant-associated and newly described type strains.</title>
        <authorList>
            <person name="Whitman W.B."/>
            <person name="Woyke T."/>
            <person name="Klenk H.P."/>
            <person name="Zhou Y."/>
            <person name="Lilburn T.G."/>
            <person name="Beck B.J."/>
            <person name="De Vos P."/>
            <person name="Vandamme P."/>
            <person name="Eisen J.A."/>
            <person name="Garrity G."/>
            <person name="Hugenholtz P."/>
            <person name="Kyrpides N.C."/>
        </authorList>
    </citation>
    <scope>NUCLEOTIDE SEQUENCE [LARGE SCALE GENOMIC DNA]</scope>
    <source>
        <strain evidence="2 3">CGMCC 1.2546</strain>
    </source>
</reference>
<dbReference type="EMBL" id="VLKT01000009">
    <property type="protein sequence ID" value="TWI39574.1"/>
    <property type="molecule type" value="Genomic_DNA"/>
</dbReference>
<proteinExistence type="predicted"/>
<gene>
    <name evidence="2" type="ORF">IQ26_01804</name>
</gene>
<dbReference type="AlphaFoldDB" id="A0A562P541"/>
<accession>A0A562P541</accession>
<feature type="domain" description="Rubrerythrin diiron-binding" evidence="1">
    <location>
        <begin position="17"/>
        <end position="77"/>
    </location>
</feature>
<dbReference type="SUPFAM" id="SSF47240">
    <property type="entry name" value="Ferritin-like"/>
    <property type="match status" value="1"/>
</dbReference>
<evidence type="ECO:0000313" key="3">
    <source>
        <dbReference type="Proteomes" id="UP000317122"/>
    </source>
</evidence>
<dbReference type="RefSeq" id="WP_145716014.1">
    <property type="nucleotide sequence ID" value="NZ_BSPF01000068.1"/>
</dbReference>
<evidence type="ECO:0000259" key="1">
    <source>
        <dbReference type="Pfam" id="PF02915"/>
    </source>
</evidence>
<sequence length="286" mass="31692">MSLLKSEPFAAVTSMDELLAIAYAMEQEAIGGYSKLADHMRQENRPDMVAVFEQLVGEESRHLGNVVHWSEKVSGKKPDLSNLQWEPTDTFDDEGASMVAPELLSAYRAFSMAVRNEERAFLFWTYVAAQTDQDPLREAAEQMAREELGHLATLRRERRRAFHARQDVRPRAPVLDLPELELQLAAHLQAAAANASEADASSLGDLAGQARERSFSIAQQPFGPSPLLSNGVAPDVSQRATALCELLLDCYLDFGERLLDQDSRSRAQQFAAGAVECRSTIRAVMK</sequence>
<keyword evidence="3" id="KW-1185">Reference proteome</keyword>
<dbReference type="Pfam" id="PF02915">
    <property type="entry name" value="Rubrerythrin"/>
    <property type="match status" value="1"/>
</dbReference>
<protein>
    <submittedName>
        <fullName evidence="2">Rubrerythrin</fullName>
    </submittedName>
</protein>
<dbReference type="InterPro" id="IPR009078">
    <property type="entry name" value="Ferritin-like_SF"/>
</dbReference>
<dbReference type="PANTHER" id="PTHR33531">
    <property type="entry name" value="RUBRERYTHRIN SUBFAMILY"/>
    <property type="match status" value="1"/>
</dbReference>
<dbReference type="Gene3D" id="1.20.1260.10">
    <property type="match status" value="1"/>
</dbReference>
<name>A0A562P541_9HYPH</name>
<dbReference type="GO" id="GO:0046872">
    <property type="term" value="F:metal ion binding"/>
    <property type="evidence" value="ECO:0007669"/>
    <property type="project" value="InterPro"/>
</dbReference>
<dbReference type="CDD" id="cd01045">
    <property type="entry name" value="Ferritin_like_AB"/>
    <property type="match status" value="1"/>
</dbReference>
<dbReference type="GO" id="GO:0016491">
    <property type="term" value="F:oxidoreductase activity"/>
    <property type="evidence" value="ECO:0007669"/>
    <property type="project" value="InterPro"/>
</dbReference>
<dbReference type="InterPro" id="IPR012347">
    <property type="entry name" value="Ferritin-like"/>
</dbReference>
<evidence type="ECO:0000313" key="2">
    <source>
        <dbReference type="EMBL" id="TWI39574.1"/>
    </source>
</evidence>
<comment type="caution">
    <text evidence="2">The sequence shown here is derived from an EMBL/GenBank/DDBJ whole genome shotgun (WGS) entry which is preliminary data.</text>
</comment>
<dbReference type="InterPro" id="IPR003251">
    <property type="entry name" value="Rr_diiron-bd_dom"/>
</dbReference>
<organism evidence="2 3">
    <name type="scientific">Mesorhizobium tianshanense</name>
    <dbReference type="NCBI Taxonomy" id="39844"/>
    <lineage>
        <taxon>Bacteria</taxon>
        <taxon>Pseudomonadati</taxon>
        <taxon>Pseudomonadota</taxon>
        <taxon>Alphaproteobacteria</taxon>
        <taxon>Hyphomicrobiales</taxon>
        <taxon>Phyllobacteriaceae</taxon>
        <taxon>Mesorhizobium</taxon>
    </lineage>
</organism>
<dbReference type="Proteomes" id="UP000317122">
    <property type="component" value="Unassembled WGS sequence"/>
</dbReference>